<organism evidence="3 4">
    <name type="scientific">Streptomyces boetiae</name>
    <dbReference type="NCBI Taxonomy" id="3075541"/>
    <lineage>
        <taxon>Bacteria</taxon>
        <taxon>Bacillati</taxon>
        <taxon>Actinomycetota</taxon>
        <taxon>Actinomycetes</taxon>
        <taxon>Kitasatosporales</taxon>
        <taxon>Streptomycetaceae</taxon>
        <taxon>Streptomyces</taxon>
    </lineage>
</organism>
<comment type="caution">
    <text evidence="3">The sequence shown here is derived from an EMBL/GenBank/DDBJ whole genome shotgun (WGS) entry which is preliminary data.</text>
</comment>
<keyword evidence="2" id="KW-0732">Signal</keyword>
<evidence type="ECO:0000256" key="2">
    <source>
        <dbReference type="SAM" id="SignalP"/>
    </source>
</evidence>
<dbReference type="Proteomes" id="UP001183388">
    <property type="component" value="Unassembled WGS sequence"/>
</dbReference>
<name>A0ABU2LEF3_9ACTN</name>
<evidence type="ECO:0000313" key="3">
    <source>
        <dbReference type="EMBL" id="MDT0309951.1"/>
    </source>
</evidence>
<dbReference type="EMBL" id="JAVREN010000051">
    <property type="protein sequence ID" value="MDT0309951.1"/>
    <property type="molecule type" value="Genomic_DNA"/>
</dbReference>
<reference evidence="4" key="1">
    <citation type="submission" date="2023-07" db="EMBL/GenBank/DDBJ databases">
        <title>30 novel species of actinomycetes from the DSMZ collection.</title>
        <authorList>
            <person name="Nouioui I."/>
        </authorList>
    </citation>
    <scope>NUCLEOTIDE SEQUENCE [LARGE SCALE GENOMIC DNA]</scope>
    <source>
        <strain evidence="4">DSM 44917</strain>
    </source>
</reference>
<feature type="compositionally biased region" description="Low complexity" evidence="1">
    <location>
        <begin position="30"/>
        <end position="43"/>
    </location>
</feature>
<feature type="chain" id="PRO_5045882287" description="Lipoprotein" evidence="2">
    <location>
        <begin position="20"/>
        <end position="90"/>
    </location>
</feature>
<keyword evidence="4" id="KW-1185">Reference proteome</keyword>
<evidence type="ECO:0008006" key="5">
    <source>
        <dbReference type="Google" id="ProtNLM"/>
    </source>
</evidence>
<proteinExistence type="predicted"/>
<evidence type="ECO:0000256" key="1">
    <source>
        <dbReference type="SAM" id="MobiDB-lite"/>
    </source>
</evidence>
<sequence length="90" mass="8223">MKRAAVAVAALALTVPLLAACNGGGRDCDSAPAPASGDSAWGGESVPAEQVAAPGRTSGGSSGGGGRGGGRGSGGGRYAGSSGGSDDCDD</sequence>
<feature type="signal peptide" evidence="2">
    <location>
        <begin position="1"/>
        <end position="19"/>
    </location>
</feature>
<gene>
    <name evidence="3" type="ORF">RM780_23785</name>
</gene>
<dbReference type="PROSITE" id="PS51257">
    <property type="entry name" value="PROKAR_LIPOPROTEIN"/>
    <property type="match status" value="1"/>
</dbReference>
<protein>
    <recommendedName>
        <fullName evidence="5">Lipoprotein</fullName>
    </recommendedName>
</protein>
<feature type="compositionally biased region" description="Gly residues" evidence="1">
    <location>
        <begin position="57"/>
        <end position="83"/>
    </location>
</feature>
<feature type="region of interest" description="Disordered" evidence="1">
    <location>
        <begin position="26"/>
        <end position="90"/>
    </location>
</feature>
<evidence type="ECO:0000313" key="4">
    <source>
        <dbReference type="Proteomes" id="UP001183388"/>
    </source>
</evidence>
<accession>A0ABU2LEF3</accession>
<dbReference type="RefSeq" id="WP_311632923.1">
    <property type="nucleotide sequence ID" value="NZ_JAVREN010000051.1"/>
</dbReference>